<evidence type="ECO:0008006" key="4">
    <source>
        <dbReference type="Google" id="ProtNLM"/>
    </source>
</evidence>
<organism evidence="2 3">
    <name type="scientific">Cardiocondyla obscurior</name>
    <dbReference type="NCBI Taxonomy" id="286306"/>
    <lineage>
        <taxon>Eukaryota</taxon>
        <taxon>Metazoa</taxon>
        <taxon>Ecdysozoa</taxon>
        <taxon>Arthropoda</taxon>
        <taxon>Hexapoda</taxon>
        <taxon>Insecta</taxon>
        <taxon>Pterygota</taxon>
        <taxon>Neoptera</taxon>
        <taxon>Endopterygota</taxon>
        <taxon>Hymenoptera</taxon>
        <taxon>Apocrita</taxon>
        <taxon>Aculeata</taxon>
        <taxon>Formicoidea</taxon>
        <taxon>Formicidae</taxon>
        <taxon>Myrmicinae</taxon>
        <taxon>Cardiocondyla</taxon>
    </lineage>
</organism>
<feature type="chain" id="PRO_5043509062" description="Secreted protein" evidence="1">
    <location>
        <begin position="18"/>
        <end position="107"/>
    </location>
</feature>
<proteinExistence type="predicted"/>
<comment type="caution">
    <text evidence="2">The sequence shown here is derived from an EMBL/GenBank/DDBJ whole genome shotgun (WGS) entry which is preliminary data.</text>
</comment>
<dbReference type="Proteomes" id="UP001430953">
    <property type="component" value="Unassembled WGS sequence"/>
</dbReference>
<gene>
    <name evidence="2" type="ORF">PUN28_005784</name>
</gene>
<dbReference type="EMBL" id="JADYXP020000005">
    <property type="protein sequence ID" value="KAL0123510.1"/>
    <property type="molecule type" value="Genomic_DNA"/>
</dbReference>
<dbReference type="AlphaFoldDB" id="A0AAW2GAI7"/>
<keyword evidence="3" id="KW-1185">Reference proteome</keyword>
<evidence type="ECO:0000313" key="3">
    <source>
        <dbReference type="Proteomes" id="UP001430953"/>
    </source>
</evidence>
<evidence type="ECO:0000313" key="2">
    <source>
        <dbReference type="EMBL" id="KAL0123510.1"/>
    </source>
</evidence>
<protein>
    <recommendedName>
        <fullName evidence="4">Secreted protein</fullName>
    </recommendedName>
</protein>
<keyword evidence="1" id="KW-0732">Signal</keyword>
<feature type="signal peptide" evidence="1">
    <location>
        <begin position="1"/>
        <end position="17"/>
    </location>
</feature>
<reference evidence="2 3" key="1">
    <citation type="submission" date="2023-03" db="EMBL/GenBank/DDBJ databases">
        <title>High recombination rates correlate with genetic variation in Cardiocondyla obscurior ants.</title>
        <authorList>
            <person name="Errbii M."/>
        </authorList>
    </citation>
    <scope>NUCLEOTIDE SEQUENCE [LARGE SCALE GENOMIC DNA]</scope>
    <source>
        <strain evidence="2">Alpha-2009</strain>
        <tissue evidence="2">Whole body</tissue>
    </source>
</reference>
<name>A0AAW2GAI7_9HYME</name>
<sequence>MPIFLLVVKLLLPKTVASRFSLSKSRRVFSVLVAPDFPGGMQEGRQRRRDAAAVERRAGWLERRVRGECSDGNRREHSYTTVPLQICWSTYRLLEDNATAFSEHVTT</sequence>
<evidence type="ECO:0000256" key="1">
    <source>
        <dbReference type="SAM" id="SignalP"/>
    </source>
</evidence>
<accession>A0AAW2GAI7</accession>